<organism evidence="1 2">
    <name type="scientific">Chitinophaga silvisoli</name>
    <dbReference type="NCBI Taxonomy" id="2291814"/>
    <lineage>
        <taxon>Bacteria</taxon>
        <taxon>Pseudomonadati</taxon>
        <taxon>Bacteroidota</taxon>
        <taxon>Chitinophagia</taxon>
        <taxon>Chitinophagales</taxon>
        <taxon>Chitinophagaceae</taxon>
        <taxon>Chitinophaga</taxon>
    </lineage>
</organism>
<dbReference type="OrthoDB" id="1492660at2"/>
<dbReference type="Proteomes" id="UP000261174">
    <property type="component" value="Unassembled WGS sequence"/>
</dbReference>
<evidence type="ECO:0000313" key="2">
    <source>
        <dbReference type="Proteomes" id="UP000261174"/>
    </source>
</evidence>
<dbReference type="EMBL" id="QTJV01000009">
    <property type="protein sequence ID" value="RFM32489.1"/>
    <property type="molecule type" value="Genomic_DNA"/>
</dbReference>
<evidence type="ECO:0000313" key="1">
    <source>
        <dbReference type="EMBL" id="RFM32489.1"/>
    </source>
</evidence>
<gene>
    <name evidence="1" type="ORF">DXN04_22655</name>
</gene>
<keyword evidence="2" id="KW-1185">Reference proteome</keyword>
<accession>A0A3E1NX31</accession>
<reference evidence="1 2" key="1">
    <citation type="submission" date="2018-08" db="EMBL/GenBank/DDBJ databases">
        <title>Chitinophaga sp. K20C18050901, a novel bacterium isolated from forest soil.</title>
        <authorList>
            <person name="Wang C."/>
        </authorList>
    </citation>
    <scope>NUCLEOTIDE SEQUENCE [LARGE SCALE GENOMIC DNA]</scope>
    <source>
        <strain evidence="1 2">K20C18050901</strain>
    </source>
</reference>
<proteinExistence type="predicted"/>
<comment type="caution">
    <text evidence="1">The sequence shown here is derived from an EMBL/GenBank/DDBJ whole genome shotgun (WGS) entry which is preliminary data.</text>
</comment>
<protein>
    <submittedName>
        <fullName evidence="1">Uncharacterized protein</fullName>
    </submittedName>
</protein>
<dbReference type="RefSeq" id="WP_116855682.1">
    <property type="nucleotide sequence ID" value="NZ_QTJV01000009.1"/>
</dbReference>
<name>A0A3E1NX31_9BACT</name>
<dbReference type="AlphaFoldDB" id="A0A3E1NX31"/>
<sequence length="185" mass="21408">MNSFFKSLPVIAAITCFACKAPSHVYELHKMKDFNIGAASAFVNQVRRLQPIDNISILDTRYDGNEFNVNLQNIFLDTTQADQANYYNYRRRAAEINVPADSLYSCLQLFDKAGVNEFVRNKDFFLFRVVVGFTTNKGYLYTENEKAKSGDTLIATSARNRGYEYKVILQKQLDKHWFEYYEAPM</sequence>